<dbReference type="InterPro" id="IPR019539">
    <property type="entry name" value="GalKase_N"/>
</dbReference>
<gene>
    <name evidence="10" type="ORF">G7070_17405</name>
</gene>
<reference evidence="10 11" key="1">
    <citation type="submission" date="2020-03" db="EMBL/GenBank/DDBJ databases">
        <title>Propioniciclava sp. nov., isolated from Hydrophilus acuminatus.</title>
        <authorList>
            <person name="Hyun D.-W."/>
            <person name="Bae J.-W."/>
        </authorList>
    </citation>
    <scope>NUCLEOTIDE SEQUENCE [LARGE SCALE GENOMIC DNA]</scope>
    <source>
        <strain evidence="10 11">HDW11</strain>
    </source>
</reference>
<dbReference type="GO" id="GO:0004335">
    <property type="term" value="F:galactokinase activity"/>
    <property type="evidence" value="ECO:0007669"/>
    <property type="project" value="InterPro"/>
</dbReference>
<evidence type="ECO:0000256" key="4">
    <source>
        <dbReference type="ARBA" id="ARBA00022777"/>
    </source>
</evidence>
<dbReference type="GO" id="GO:0006012">
    <property type="term" value="P:galactose metabolic process"/>
    <property type="evidence" value="ECO:0007669"/>
    <property type="project" value="UniProtKB-KW"/>
</dbReference>
<comment type="similarity">
    <text evidence="1">Belongs to the GHMP kinase family. GalK subfamily.</text>
</comment>
<evidence type="ECO:0000313" key="11">
    <source>
        <dbReference type="Proteomes" id="UP000501058"/>
    </source>
</evidence>
<dbReference type="InterPro" id="IPR006203">
    <property type="entry name" value="GHMP_knse_ATP-bd_CS"/>
</dbReference>
<evidence type="ECO:0000259" key="9">
    <source>
        <dbReference type="Pfam" id="PF10509"/>
    </source>
</evidence>
<dbReference type="SUPFAM" id="SSF54211">
    <property type="entry name" value="Ribosomal protein S5 domain 2-like"/>
    <property type="match status" value="1"/>
</dbReference>
<dbReference type="PRINTS" id="PR00473">
    <property type="entry name" value="GALCTOKINASE"/>
</dbReference>
<dbReference type="Gene3D" id="3.30.230.10">
    <property type="match status" value="1"/>
</dbReference>
<dbReference type="InterPro" id="IPR036554">
    <property type="entry name" value="GHMP_kinase_C_sf"/>
</dbReference>
<evidence type="ECO:0000256" key="2">
    <source>
        <dbReference type="ARBA" id="ARBA00022679"/>
    </source>
</evidence>
<keyword evidence="3" id="KW-0547">Nucleotide-binding</keyword>
<keyword evidence="4 10" id="KW-0418">Kinase</keyword>
<proteinExistence type="inferred from homology"/>
<dbReference type="PANTHER" id="PTHR10457">
    <property type="entry name" value="MEVALONATE KINASE/GALACTOKINASE"/>
    <property type="match status" value="1"/>
</dbReference>
<dbReference type="PRINTS" id="PR00959">
    <property type="entry name" value="MEVGALKINASE"/>
</dbReference>
<evidence type="ECO:0000256" key="6">
    <source>
        <dbReference type="ARBA" id="ARBA00023144"/>
    </source>
</evidence>
<dbReference type="EMBL" id="CP049865">
    <property type="protein sequence ID" value="QIK73717.1"/>
    <property type="molecule type" value="Genomic_DNA"/>
</dbReference>
<dbReference type="AlphaFoldDB" id="A0A6G7YAS8"/>
<dbReference type="RefSeq" id="WP_166234805.1">
    <property type="nucleotide sequence ID" value="NZ_CP049865.1"/>
</dbReference>
<dbReference type="InterPro" id="IPR014721">
    <property type="entry name" value="Ribsml_uS5_D2-typ_fold_subgr"/>
</dbReference>
<dbReference type="Proteomes" id="UP000501058">
    <property type="component" value="Chromosome"/>
</dbReference>
<dbReference type="InterPro" id="IPR006206">
    <property type="entry name" value="Mevalonate/galactokinase"/>
</dbReference>
<dbReference type="PANTHER" id="PTHR10457:SF7">
    <property type="entry name" value="GALACTOKINASE-RELATED"/>
    <property type="match status" value="1"/>
</dbReference>
<dbReference type="InterPro" id="IPR013750">
    <property type="entry name" value="GHMP_kinase_C_dom"/>
</dbReference>
<feature type="domain" description="GHMP kinase C-terminal" evidence="8">
    <location>
        <begin position="292"/>
        <end position="367"/>
    </location>
</feature>
<dbReference type="Pfam" id="PF08544">
    <property type="entry name" value="GHMP_kinases_C"/>
    <property type="match status" value="1"/>
</dbReference>
<keyword evidence="11" id="KW-1185">Reference proteome</keyword>
<dbReference type="InterPro" id="IPR020568">
    <property type="entry name" value="Ribosomal_Su5_D2-typ_SF"/>
</dbReference>
<evidence type="ECO:0000259" key="7">
    <source>
        <dbReference type="Pfam" id="PF00288"/>
    </source>
</evidence>
<organism evidence="10 11">
    <name type="scientific">Propioniciclava coleopterorum</name>
    <dbReference type="NCBI Taxonomy" id="2714937"/>
    <lineage>
        <taxon>Bacteria</taxon>
        <taxon>Bacillati</taxon>
        <taxon>Actinomycetota</taxon>
        <taxon>Actinomycetes</taxon>
        <taxon>Propionibacteriales</taxon>
        <taxon>Propionibacteriaceae</taxon>
        <taxon>Propioniciclava</taxon>
    </lineage>
</organism>
<dbReference type="PIRSF" id="PIRSF000530">
    <property type="entry name" value="Galactokinase"/>
    <property type="match status" value="1"/>
</dbReference>
<evidence type="ECO:0000256" key="5">
    <source>
        <dbReference type="ARBA" id="ARBA00022840"/>
    </source>
</evidence>
<evidence type="ECO:0000259" key="8">
    <source>
        <dbReference type="Pfam" id="PF08544"/>
    </source>
</evidence>
<keyword evidence="6" id="KW-0299">Galactose metabolism</keyword>
<keyword evidence="6" id="KW-0119">Carbohydrate metabolism</keyword>
<feature type="domain" description="GHMP kinase N-terminal" evidence="7">
    <location>
        <begin position="70"/>
        <end position="133"/>
    </location>
</feature>
<protein>
    <submittedName>
        <fullName evidence="10">Galactokinase</fullName>
    </submittedName>
</protein>
<evidence type="ECO:0000256" key="3">
    <source>
        <dbReference type="ARBA" id="ARBA00022741"/>
    </source>
</evidence>
<dbReference type="GO" id="GO:0005829">
    <property type="term" value="C:cytosol"/>
    <property type="evidence" value="ECO:0007669"/>
    <property type="project" value="TreeGrafter"/>
</dbReference>
<feature type="domain" description="Galactokinase N-terminal" evidence="9">
    <location>
        <begin position="4"/>
        <end position="37"/>
    </location>
</feature>
<keyword evidence="5" id="KW-0067">ATP-binding</keyword>
<name>A0A6G7YAS8_9ACTN</name>
<dbReference type="Pfam" id="PF00288">
    <property type="entry name" value="GHMP_kinases_N"/>
    <property type="match status" value="1"/>
</dbReference>
<dbReference type="SUPFAM" id="SSF55060">
    <property type="entry name" value="GHMP Kinase, C-terminal domain"/>
    <property type="match status" value="1"/>
</dbReference>
<dbReference type="Gene3D" id="3.30.70.890">
    <property type="entry name" value="GHMP kinase, C-terminal domain"/>
    <property type="match status" value="1"/>
</dbReference>
<dbReference type="GO" id="GO:0005524">
    <property type="term" value="F:ATP binding"/>
    <property type="evidence" value="ECO:0007669"/>
    <property type="project" value="UniProtKB-KW"/>
</dbReference>
<dbReference type="KEGG" id="prv:G7070_17405"/>
<accession>A0A6G7YAS8</accession>
<evidence type="ECO:0000313" key="10">
    <source>
        <dbReference type="EMBL" id="QIK73717.1"/>
    </source>
</evidence>
<keyword evidence="2" id="KW-0808">Transferase</keyword>
<sequence>MTSWFSPGRIEVLGKHTDYAGGRSLIAALDRGVTATVTAEPDGAVAHSAAMPDEVDLRDPAPLPSGHWGNYVKAAFTRLELNFGALQPCRIEIDSTLPLASGMSSSSAVVVASALALAHHNGLTSDPRWTAEITSDEALATYLACVENGSGFGTLAGHTGVGTRGGSEDHTAMICSRPDELGVFSFTDRVPARERTIAFPEDLRFVVVMSGVLAEKTGPALAQYNRSSELARSIIAAWNAATGRADANIGQALRSGADARADLTALVAQDADLATRLEQFLVESEDIIPGAADALQRGDLGTFGALVDASQRAADLGLGNQIDETRHLAASARRQGAHAASAFGAGYGGSVWALVRRPDADAFATDWLGEYLAAYPQHADTASVLVTRPRGGVRDVAPHLAG</sequence>
<evidence type="ECO:0000256" key="1">
    <source>
        <dbReference type="ARBA" id="ARBA00006566"/>
    </source>
</evidence>
<dbReference type="InterPro" id="IPR000705">
    <property type="entry name" value="Galactokinase"/>
</dbReference>
<dbReference type="InterPro" id="IPR006204">
    <property type="entry name" value="GHMP_kinase_N_dom"/>
</dbReference>
<dbReference type="PROSITE" id="PS00627">
    <property type="entry name" value="GHMP_KINASES_ATP"/>
    <property type="match status" value="1"/>
</dbReference>
<dbReference type="Pfam" id="PF10509">
    <property type="entry name" value="GalKase_gal_bdg"/>
    <property type="match status" value="1"/>
</dbReference>